<evidence type="ECO:0000256" key="1">
    <source>
        <dbReference type="SAM" id="SignalP"/>
    </source>
</evidence>
<dbReference type="KEGG" id="ker:91105413"/>
<keyword evidence="3" id="KW-1185">Reference proteome</keyword>
<evidence type="ECO:0000313" key="2">
    <source>
        <dbReference type="EMBL" id="WWD08500.1"/>
    </source>
</evidence>
<protein>
    <submittedName>
        <fullName evidence="2">Uncharacterized protein</fullName>
    </submittedName>
</protein>
<dbReference type="AlphaFoldDB" id="A0AAX4KSJ3"/>
<gene>
    <name evidence="2" type="ORF">V865_006612</name>
</gene>
<name>A0AAX4KSJ3_9TREE</name>
<keyword evidence="1" id="KW-0732">Signal</keyword>
<feature type="chain" id="PRO_5043365725" evidence="1">
    <location>
        <begin position="19"/>
        <end position="226"/>
    </location>
</feature>
<feature type="signal peptide" evidence="1">
    <location>
        <begin position="1"/>
        <end position="18"/>
    </location>
</feature>
<dbReference type="EMBL" id="CP144090">
    <property type="protein sequence ID" value="WWD08500.1"/>
    <property type="molecule type" value="Genomic_DNA"/>
</dbReference>
<dbReference type="RefSeq" id="XP_066086467.1">
    <property type="nucleotide sequence ID" value="XM_066230370.1"/>
</dbReference>
<sequence length="226" mass="25103">MFKRLTFLASALLPLALAAPVEPGSSQVEKRSTNLQCVQYQYGGPFTSTGFNGFIHLYSNITQYDPDTQTTSFNESRLGSSEDGTIEPCGDCRTTELFGFEICQTRDRKAFNGLENSANFFYGHLTYYNVGLFQCLTATSTGSEKGYQGSALTLKDCEYDYENAAASGQYFEMSISDQGYWYAHLVDDNTVYGPTPELNNNGSLVLYDVIGANKTFTFFGFKAQQF</sequence>
<dbReference type="GeneID" id="91105413"/>
<organism evidence="2 3">
    <name type="scientific">Kwoniella europaea PYCC6329</name>
    <dbReference type="NCBI Taxonomy" id="1423913"/>
    <lineage>
        <taxon>Eukaryota</taxon>
        <taxon>Fungi</taxon>
        <taxon>Dikarya</taxon>
        <taxon>Basidiomycota</taxon>
        <taxon>Agaricomycotina</taxon>
        <taxon>Tremellomycetes</taxon>
        <taxon>Tremellales</taxon>
        <taxon>Cryptococcaceae</taxon>
        <taxon>Kwoniella</taxon>
    </lineage>
</organism>
<evidence type="ECO:0000313" key="3">
    <source>
        <dbReference type="Proteomes" id="UP001358614"/>
    </source>
</evidence>
<dbReference type="Proteomes" id="UP001358614">
    <property type="component" value="Chromosome 2"/>
</dbReference>
<proteinExistence type="predicted"/>
<accession>A0AAX4KSJ3</accession>
<reference evidence="2 3" key="1">
    <citation type="submission" date="2024-01" db="EMBL/GenBank/DDBJ databases">
        <title>Comparative genomics of Cryptococcus and Kwoniella reveals pathogenesis evolution and contrasting modes of karyotype evolution via chromosome fusion or intercentromeric recombination.</title>
        <authorList>
            <person name="Coelho M.A."/>
            <person name="David-Palma M."/>
            <person name="Shea T."/>
            <person name="Bowers K."/>
            <person name="McGinley-Smith S."/>
            <person name="Mohammad A.W."/>
            <person name="Gnirke A."/>
            <person name="Yurkov A.M."/>
            <person name="Nowrousian M."/>
            <person name="Sun S."/>
            <person name="Cuomo C.A."/>
            <person name="Heitman J."/>
        </authorList>
    </citation>
    <scope>NUCLEOTIDE SEQUENCE [LARGE SCALE GENOMIC DNA]</scope>
    <source>
        <strain evidence="2 3">PYCC6329</strain>
    </source>
</reference>